<keyword evidence="1" id="KW-0812">Transmembrane</keyword>
<accession>A0A0B2Q388</accession>
<feature type="transmembrane region" description="Helical" evidence="1">
    <location>
        <begin position="27"/>
        <end position="51"/>
    </location>
</feature>
<reference evidence="2" key="1">
    <citation type="submission" date="2014-07" db="EMBL/GenBank/DDBJ databases">
        <title>Identification of a novel salt tolerance gene in wild soybean by whole-genome sequencing.</title>
        <authorList>
            <person name="Lam H.-M."/>
            <person name="Qi X."/>
            <person name="Li M.-W."/>
            <person name="Liu X."/>
            <person name="Xie M."/>
            <person name="Ni M."/>
            <person name="Xu X."/>
        </authorList>
    </citation>
    <scope>NUCLEOTIDE SEQUENCE [LARGE SCALE GENOMIC DNA]</scope>
    <source>
        <tissue evidence="2">Root</tissue>
    </source>
</reference>
<organism evidence="2">
    <name type="scientific">Glycine soja</name>
    <name type="common">Wild soybean</name>
    <dbReference type="NCBI Taxonomy" id="3848"/>
    <lineage>
        <taxon>Eukaryota</taxon>
        <taxon>Viridiplantae</taxon>
        <taxon>Streptophyta</taxon>
        <taxon>Embryophyta</taxon>
        <taxon>Tracheophyta</taxon>
        <taxon>Spermatophyta</taxon>
        <taxon>Magnoliopsida</taxon>
        <taxon>eudicotyledons</taxon>
        <taxon>Gunneridae</taxon>
        <taxon>Pentapetalae</taxon>
        <taxon>rosids</taxon>
        <taxon>fabids</taxon>
        <taxon>Fabales</taxon>
        <taxon>Fabaceae</taxon>
        <taxon>Papilionoideae</taxon>
        <taxon>50 kb inversion clade</taxon>
        <taxon>NPAAA clade</taxon>
        <taxon>indigoferoid/millettioid clade</taxon>
        <taxon>Phaseoleae</taxon>
        <taxon>Glycine</taxon>
        <taxon>Glycine subgen. Soja</taxon>
    </lineage>
</organism>
<dbReference type="AlphaFoldDB" id="A0A0B2Q388"/>
<dbReference type="Proteomes" id="UP000053555">
    <property type="component" value="Unassembled WGS sequence"/>
</dbReference>
<keyword evidence="1" id="KW-1133">Transmembrane helix</keyword>
<evidence type="ECO:0000256" key="1">
    <source>
        <dbReference type="SAM" id="Phobius"/>
    </source>
</evidence>
<evidence type="ECO:0000313" key="2">
    <source>
        <dbReference type="EMBL" id="KHN14252.1"/>
    </source>
</evidence>
<name>A0A0B2Q388_GLYSO</name>
<keyword evidence="1" id="KW-0472">Membrane</keyword>
<sequence>MKQVGEEALSVIDCYRSDLSLEFGSGMALVLLYIYRMVLEVRALIFAFKFLRAFVINDN</sequence>
<protein>
    <submittedName>
        <fullName evidence="2">Uncharacterized protein</fullName>
    </submittedName>
</protein>
<proteinExistence type="predicted"/>
<dbReference type="EMBL" id="KN661788">
    <property type="protein sequence ID" value="KHN14252.1"/>
    <property type="molecule type" value="Genomic_DNA"/>
</dbReference>
<gene>
    <name evidence="2" type="ORF">glysoja_047072</name>
</gene>